<dbReference type="Gene3D" id="3.10.310.30">
    <property type="match status" value="1"/>
</dbReference>
<dbReference type="PATRIC" id="fig|545697.3.peg.3365"/>
<dbReference type="GO" id="GO:0003676">
    <property type="term" value="F:nucleic acid binding"/>
    <property type="evidence" value="ECO:0007669"/>
    <property type="project" value="InterPro"/>
</dbReference>
<dbReference type="Pfam" id="PF02272">
    <property type="entry name" value="DHHA1"/>
    <property type="match status" value="1"/>
</dbReference>
<feature type="domain" description="DHHA1" evidence="2">
    <location>
        <begin position="238"/>
        <end position="321"/>
    </location>
</feature>
<dbReference type="PANTHER" id="PTHR47618">
    <property type="entry name" value="BIFUNCTIONAL OLIGORIBONUCLEASE AND PAP PHOSPHATASE NRNA"/>
    <property type="match status" value="1"/>
</dbReference>
<dbReference type="Gene3D" id="3.90.1640.10">
    <property type="entry name" value="inorganic pyrophosphatase (n-terminal core)"/>
    <property type="match status" value="1"/>
</dbReference>
<proteinExistence type="predicted"/>
<dbReference type="HOGENOM" id="CLU_039720_0_0_9"/>
<dbReference type="AlphaFoldDB" id="L1Q3C5"/>
<name>L1Q3C5_9CLOT</name>
<gene>
    <name evidence="3" type="ORF">HMPREF0216_03442</name>
</gene>
<dbReference type="eggNOG" id="COG0618">
    <property type="taxonomic scope" value="Bacteria"/>
</dbReference>
<dbReference type="Proteomes" id="UP000010420">
    <property type="component" value="Unassembled WGS sequence"/>
</dbReference>
<reference evidence="3 4" key="1">
    <citation type="submission" date="2012-05" db="EMBL/GenBank/DDBJ databases">
        <authorList>
            <person name="Weinstock G."/>
            <person name="Sodergren E."/>
            <person name="Lobos E.A."/>
            <person name="Fulton L."/>
            <person name="Fulton R."/>
            <person name="Courtney L."/>
            <person name="Fronick C."/>
            <person name="O'Laughlin M."/>
            <person name="Godfrey J."/>
            <person name="Wilson R.M."/>
            <person name="Miner T."/>
            <person name="Farmer C."/>
            <person name="Delehaunty K."/>
            <person name="Cordes M."/>
            <person name="Minx P."/>
            <person name="Tomlinson C."/>
            <person name="Chen J."/>
            <person name="Wollam A."/>
            <person name="Pepin K.H."/>
            <person name="Bhonagiri V."/>
            <person name="Zhang X."/>
            <person name="Suruliraj S."/>
            <person name="Warren W."/>
            <person name="Mitreva M."/>
            <person name="Mardis E.R."/>
            <person name="Wilson R.K."/>
        </authorList>
    </citation>
    <scope>NUCLEOTIDE SEQUENCE [LARGE SCALE GENOMIC DNA]</scope>
    <source>
        <strain evidence="3 4">DSM 1785</strain>
    </source>
</reference>
<dbReference type="PANTHER" id="PTHR47618:SF1">
    <property type="entry name" value="BIFUNCTIONAL OLIGORIBONUCLEASE AND PAP PHOSPHATASE NRNA"/>
    <property type="match status" value="1"/>
</dbReference>
<dbReference type="SUPFAM" id="SSF64182">
    <property type="entry name" value="DHH phosphoesterases"/>
    <property type="match status" value="1"/>
</dbReference>
<dbReference type="RefSeq" id="WP_005216389.1">
    <property type="nucleotide sequence ID" value="NZ_KB291716.1"/>
</dbReference>
<dbReference type="Pfam" id="PF01368">
    <property type="entry name" value="DHH"/>
    <property type="match status" value="1"/>
</dbReference>
<dbReference type="InterPro" id="IPR051319">
    <property type="entry name" value="Oligoribo/pAp-PDE_c-di-AMP_PDE"/>
</dbReference>
<dbReference type="InterPro" id="IPR003156">
    <property type="entry name" value="DHHA1_dom"/>
</dbReference>
<organism evidence="3 4">
    <name type="scientific">Clostridium celatum DSM 1785</name>
    <dbReference type="NCBI Taxonomy" id="545697"/>
    <lineage>
        <taxon>Bacteria</taxon>
        <taxon>Bacillati</taxon>
        <taxon>Bacillota</taxon>
        <taxon>Clostridia</taxon>
        <taxon>Eubacteriales</taxon>
        <taxon>Clostridiaceae</taxon>
        <taxon>Clostridium</taxon>
    </lineage>
</organism>
<comment type="caution">
    <text evidence="3">The sequence shown here is derived from an EMBL/GenBank/DDBJ whole genome shotgun (WGS) entry which is preliminary data.</text>
</comment>
<evidence type="ECO:0000259" key="2">
    <source>
        <dbReference type="Pfam" id="PF02272"/>
    </source>
</evidence>
<dbReference type="InterPro" id="IPR038763">
    <property type="entry name" value="DHH_sf"/>
</dbReference>
<evidence type="ECO:0000259" key="1">
    <source>
        <dbReference type="Pfam" id="PF01368"/>
    </source>
</evidence>
<accession>L1Q3C5</accession>
<dbReference type="EMBL" id="AMEZ01000136">
    <property type="protein sequence ID" value="EKY22112.1"/>
    <property type="molecule type" value="Genomic_DNA"/>
</dbReference>
<dbReference type="STRING" id="545697.HMPREF0216_03442"/>
<feature type="domain" description="DDH" evidence="1">
    <location>
        <begin position="15"/>
        <end position="161"/>
    </location>
</feature>
<protein>
    <submittedName>
        <fullName evidence="3">DHHA1 domain protein</fullName>
    </submittedName>
</protein>
<keyword evidence="4" id="KW-1185">Reference proteome</keyword>
<dbReference type="InterPro" id="IPR001667">
    <property type="entry name" value="DDH_dom"/>
</dbReference>
<evidence type="ECO:0000313" key="4">
    <source>
        <dbReference type="Proteomes" id="UP000010420"/>
    </source>
</evidence>
<evidence type="ECO:0000313" key="3">
    <source>
        <dbReference type="EMBL" id="EKY22112.1"/>
    </source>
</evidence>
<sequence length="323" mass="35446">MTLSQIANLILEGKKIGITYHVSPDGDAVGSVLALLNALRSLNKECYVISKDSVSDNLKYLKGSDEIIGDITEAKDETDIIVVLDCGNLDRVSANLEEFTGKIINIDHHLSNDKYGDINYIDSKAAATAEIIFELVNIMGIDFSIENDITKDIGTCIYTSIVTDTGGFRHSNVTDRTHNICSTLKKINVNNTFIYQSLFDNKEFNRIKIIGKALSKMELILGGKVALIELNKTFADEFGGEIGDTSDIISYGLQIKGVEVTLLLKEVEDGVKASLRAKSYVDVRKIAEVFGGGGHVRASGLKIKNVSMEEAKYEILNEIQKEL</sequence>
<dbReference type="OrthoDB" id="9803668at2"/>